<dbReference type="EC" id="4.1.3.39" evidence="3"/>
<dbReference type="GO" id="GO:0009098">
    <property type="term" value="P:L-leucine biosynthetic process"/>
    <property type="evidence" value="ECO:0007669"/>
    <property type="project" value="TreeGrafter"/>
</dbReference>
<dbReference type="EMBL" id="JACHHW010000005">
    <property type="protein sequence ID" value="MBB5187725.1"/>
    <property type="molecule type" value="Genomic_DNA"/>
</dbReference>
<dbReference type="InterPro" id="IPR013785">
    <property type="entry name" value="Aldolase_TIM"/>
</dbReference>
<evidence type="ECO:0000313" key="4">
    <source>
        <dbReference type="Proteomes" id="UP000536640"/>
    </source>
</evidence>
<keyword evidence="4" id="KW-1185">Reference proteome</keyword>
<keyword evidence="1" id="KW-0464">Manganese</keyword>
<dbReference type="InterPro" id="IPR050073">
    <property type="entry name" value="2-IPM_HCS-like"/>
</dbReference>
<dbReference type="PANTHER" id="PTHR10277:SF9">
    <property type="entry name" value="2-ISOPROPYLMALATE SYNTHASE 1, CHLOROPLASTIC-RELATED"/>
    <property type="match status" value="1"/>
</dbReference>
<dbReference type="Gene3D" id="3.20.20.70">
    <property type="entry name" value="Aldolase class I"/>
    <property type="match status" value="1"/>
</dbReference>
<dbReference type="Proteomes" id="UP000536640">
    <property type="component" value="Unassembled WGS sequence"/>
</dbReference>
<dbReference type="InterPro" id="IPR000891">
    <property type="entry name" value="PYR_CT"/>
</dbReference>
<comment type="caution">
    <text evidence="3">The sequence shown here is derived from an EMBL/GenBank/DDBJ whole genome shotgun (WGS) entry which is preliminary data.</text>
</comment>
<accession>A0A840R3L6</accession>
<organism evidence="3 4">
    <name type="scientific">Zhongshania antarctica</name>
    <dbReference type="NCBI Taxonomy" id="641702"/>
    <lineage>
        <taxon>Bacteria</taxon>
        <taxon>Pseudomonadati</taxon>
        <taxon>Pseudomonadota</taxon>
        <taxon>Gammaproteobacteria</taxon>
        <taxon>Cellvibrionales</taxon>
        <taxon>Spongiibacteraceae</taxon>
        <taxon>Zhongshania</taxon>
    </lineage>
</organism>
<keyword evidence="3" id="KW-0456">Lyase</keyword>
<dbReference type="Pfam" id="PF00682">
    <property type="entry name" value="HMGL-like"/>
    <property type="match status" value="1"/>
</dbReference>
<evidence type="ECO:0000313" key="3">
    <source>
        <dbReference type="EMBL" id="MBB5187725.1"/>
    </source>
</evidence>
<dbReference type="CDD" id="cd07944">
    <property type="entry name" value="DRE_TIM_HOA_like"/>
    <property type="match status" value="1"/>
</dbReference>
<dbReference type="GO" id="GO:0008701">
    <property type="term" value="F:4-hydroxy-2-oxovalerate aldolase activity"/>
    <property type="evidence" value="ECO:0007669"/>
    <property type="project" value="UniProtKB-EC"/>
</dbReference>
<evidence type="ECO:0000259" key="2">
    <source>
        <dbReference type="PROSITE" id="PS50991"/>
    </source>
</evidence>
<name>A0A840R3L6_9GAMM</name>
<reference evidence="3 4" key="1">
    <citation type="submission" date="2020-08" db="EMBL/GenBank/DDBJ databases">
        <title>Genomic Encyclopedia of Type Strains, Phase IV (KMG-IV): sequencing the most valuable type-strain genomes for metagenomic binning, comparative biology and taxonomic classification.</title>
        <authorList>
            <person name="Goeker M."/>
        </authorList>
    </citation>
    <scope>NUCLEOTIDE SEQUENCE [LARGE SCALE GENOMIC DNA]</scope>
    <source>
        <strain evidence="3 4">DSM 25701</strain>
    </source>
</reference>
<gene>
    <name evidence="3" type="ORF">HNQ57_002003</name>
</gene>
<dbReference type="SUPFAM" id="SSF51569">
    <property type="entry name" value="Aldolase"/>
    <property type="match status" value="1"/>
</dbReference>
<sequence>MRNIKHLDCTLRDGGYYNNWDFSPDIIKNYLAAMAALNIDYVEIGLRSLRNDSFKGGCAFSTDEFLNSLGIPSELEGKIGVMVNGAEFMPPDDCDASVFQEEVLGQLFVPAEESLVRLVRIACHVHEFERCLPVSYMLKDLGYQVGFNLMQVADRSLDEITKMAAMAEGYPIDALYFADSMGSLDAEQTSKIVLAFKAGWSGELGIHTHDNMGYAVTNSMQAVSDGVTWVDSTVTGMGRGPGNAQTEYLSLALENLRLSKGNPTKLYCLISEYFRSMQAKYGWGTNPFYYLAGKFGIHPSYIQEMLSNSRYSEEDIVAVIEQLKIEGGKKFNINTLEGSLNFYSGKPRGTWAPASLMMDREVLIVGAGASVKLHRVAIESYIRAKKPVVIALNTQSELAQEFVDIRAACHPVRLLADCDDYLKLPQALVVPAGMLPLELQEKLKDKELLDFGVGITPGKFSFSETKCLLPKSLVLAYALAVATSGGANSVSLVGFDGYAADDPRAAEVDELFKIYSNTVASLSLVSLTPTKYALTTKSIYGMRK</sequence>
<dbReference type="RefSeq" id="WP_184462566.1">
    <property type="nucleotide sequence ID" value="NZ_JACHHW010000005.1"/>
</dbReference>
<dbReference type="AlphaFoldDB" id="A0A840R3L6"/>
<dbReference type="GO" id="GO:0003852">
    <property type="term" value="F:2-isopropylmalate synthase activity"/>
    <property type="evidence" value="ECO:0007669"/>
    <property type="project" value="TreeGrafter"/>
</dbReference>
<feature type="domain" description="Pyruvate carboxyltransferase" evidence="2">
    <location>
        <begin position="4"/>
        <end position="268"/>
    </location>
</feature>
<protein>
    <submittedName>
        <fullName evidence="3">4-hydroxy 2-oxovalerate aldolase</fullName>
        <ecNumber evidence="3">4.1.3.39</ecNumber>
    </submittedName>
</protein>
<evidence type="ECO:0000256" key="1">
    <source>
        <dbReference type="ARBA" id="ARBA00023211"/>
    </source>
</evidence>
<proteinExistence type="predicted"/>
<dbReference type="PANTHER" id="PTHR10277">
    <property type="entry name" value="HOMOCITRATE SYNTHASE-RELATED"/>
    <property type="match status" value="1"/>
</dbReference>
<dbReference type="PROSITE" id="PS50991">
    <property type="entry name" value="PYR_CT"/>
    <property type="match status" value="1"/>
</dbReference>